<evidence type="ECO:0000256" key="3">
    <source>
        <dbReference type="ARBA" id="ARBA00012560"/>
    </source>
</evidence>
<accession>A0A7X9X605</accession>
<dbReference type="RefSeq" id="WP_169497838.1">
    <property type="nucleotide sequence ID" value="NZ_JABBFZ010000005.1"/>
</dbReference>
<dbReference type="AlphaFoldDB" id="A0A7X9X605"/>
<sequence>MTTRRPNDKLIALATRAGFEVEWRDAHRNTQQVPEPTLATLLDRMGLPCGNATQIRHSATALEAELSGRRLPPLMTAAVGRGIALPAAAVKSGSHYRIELESGAIIDGRFTAPKGEEALLAPIDEAGYHTLVINEQRMTLAVAPPRCYTVADAWRTLRDGSGKSQGSDADAPPLWGMAAQLYGLRRTGDGGIGDYTALAQLAERSARRGAHALAVSPTHAMFSAQAERFSPYAPSSRLWLNVAHIDPAAVFGAEAARAALAAAHGGDAWTQYENLPLIDWPNATPLKLKVLRTLYAQFSAHERAQHSPHALEFHGFCERAGRALEDHARFEALQAAQLAHGGNAHWRNWPDALRDPRSPEVDAFAAAHRDEVDFHLFLQWLAARGLSHAQHTAREAGMAIGLIADLAVGCDSAGSHAWSYPDDMLQHVSVGAPPDLFNQAGQSWGLTTFSPRAMRTQGFVAFIDMLRAAFAHAGGIRIDHILGLRRLWLVPDGESARHGAYLRYPLEDLLRLIALESWRHRAIVIGEDLGTVPPGFRERLDEHGIDGIRVLWFEDAADGNGFKAPGQWDRYAVGTTTTHDLPTVAGWWCGSDIRWRNRIGQTMARADGRDPEQVALEERAQQRADLWRAFQQAGVAAADVEPPAADNAPVDEALAFVAATPGPLVTFPLEDLLALAEQPNLPGSIDEHPNWRRRMALPVDAMFDDAAFSARLEVVERARRAAVVNTAPSPDVSSEPDTP</sequence>
<dbReference type="InterPro" id="IPR017853">
    <property type="entry name" value="GH"/>
</dbReference>
<dbReference type="GO" id="GO:0005975">
    <property type="term" value="P:carbohydrate metabolic process"/>
    <property type="evidence" value="ECO:0007669"/>
    <property type="project" value="InterPro"/>
</dbReference>
<evidence type="ECO:0000256" key="2">
    <source>
        <dbReference type="ARBA" id="ARBA00005684"/>
    </source>
</evidence>
<dbReference type="PANTHER" id="PTHR32438:SF5">
    <property type="entry name" value="4-ALPHA-GLUCANOTRANSFERASE DPE1, CHLOROPLASTIC_AMYLOPLASTIC"/>
    <property type="match status" value="1"/>
</dbReference>
<reference evidence="11 12" key="1">
    <citation type="submission" date="2020-04" db="EMBL/GenBank/DDBJ databases">
        <title>Paraburkholderia sp. G-4-1-8 isolated from soil.</title>
        <authorList>
            <person name="Dahal R.H."/>
        </authorList>
    </citation>
    <scope>NUCLEOTIDE SEQUENCE [LARGE SCALE GENOMIC DNA]</scope>
    <source>
        <strain evidence="11 12">G-4-1-8</strain>
    </source>
</reference>
<comment type="similarity">
    <text evidence="2 10">Belongs to the disproportionating enzyme family.</text>
</comment>
<evidence type="ECO:0000256" key="9">
    <source>
        <dbReference type="ARBA" id="ARBA00031501"/>
    </source>
</evidence>
<keyword evidence="12" id="KW-1185">Reference proteome</keyword>
<evidence type="ECO:0000256" key="7">
    <source>
        <dbReference type="ARBA" id="ARBA00023277"/>
    </source>
</evidence>
<dbReference type="Gene3D" id="3.20.20.80">
    <property type="entry name" value="Glycosidases"/>
    <property type="match status" value="1"/>
</dbReference>
<organism evidence="11 12">
    <name type="scientific">Paraburkholderia antibiotica</name>
    <dbReference type="NCBI Taxonomy" id="2728839"/>
    <lineage>
        <taxon>Bacteria</taxon>
        <taxon>Pseudomonadati</taxon>
        <taxon>Pseudomonadota</taxon>
        <taxon>Betaproteobacteria</taxon>
        <taxon>Burkholderiales</taxon>
        <taxon>Burkholderiaceae</taxon>
        <taxon>Paraburkholderia</taxon>
    </lineage>
</organism>
<dbReference type="NCBIfam" id="TIGR00217">
    <property type="entry name" value="malQ"/>
    <property type="match status" value="1"/>
</dbReference>
<dbReference type="EMBL" id="JABBFZ010000005">
    <property type="protein sequence ID" value="NML31572.1"/>
    <property type="molecule type" value="Genomic_DNA"/>
</dbReference>
<proteinExistence type="inferred from homology"/>
<dbReference type="EC" id="2.4.1.25" evidence="3 10"/>
<evidence type="ECO:0000313" key="12">
    <source>
        <dbReference type="Proteomes" id="UP000583127"/>
    </source>
</evidence>
<keyword evidence="6 10" id="KW-0808">Transferase</keyword>
<evidence type="ECO:0000256" key="10">
    <source>
        <dbReference type="RuleBase" id="RU361207"/>
    </source>
</evidence>
<dbReference type="GO" id="GO:0004134">
    <property type="term" value="F:4-alpha-glucanotransferase activity"/>
    <property type="evidence" value="ECO:0007669"/>
    <property type="project" value="UniProtKB-EC"/>
</dbReference>
<dbReference type="InterPro" id="IPR003385">
    <property type="entry name" value="Glyco_hydro_77"/>
</dbReference>
<evidence type="ECO:0000256" key="4">
    <source>
        <dbReference type="ARBA" id="ARBA00020295"/>
    </source>
</evidence>
<protein>
    <recommendedName>
        <fullName evidence="4 10">4-alpha-glucanotransferase</fullName>
        <ecNumber evidence="3 10">2.4.1.25</ecNumber>
    </recommendedName>
    <alternativeName>
        <fullName evidence="8 10">Amylomaltase</fullName>
    </alternativeName>
    <alternativeName>
        <fullName evidence="9 10">Disproportionating enzyme</fullName>
    </alternativeName>
</protein>
<dbReference type="PANTHER" id="PTHR32438">
    <property type="entry name" value="4-ALPHA-GLUCANOTRANSFERASE DPE1, CHLOROPLASTIC/AMYLOPLASTIC"/>
    <property type="match status" value="1"/>
</dbReference>
<comment type="caution">
    <text evidence="11">The sequence shown here is derived from an EMBL/GenBank/DDBJ whole genome shotgun (WGS) entry which is preliminary data.</text>
</comment>
<evidence type="ECO:0000313" key="11">
    <source>
        <dbReference type="EMBL" id="NML31572.1"/>
    </source>
</evidence>
<evidence type="ECO:0000256" key="8">
    <source>
        <dbReference type="ARBA" id="ARBA00031423"/>
    </source>
</evidence>
<comment type="catalytic activity">
    <reaction evidence="1 10">
        <text>Transfers a segment of a (1-&gt;4)-alpha-D-glucan to a new position in an acceptor, which may be glucose or a (1-&gt;4)-alpha-D-glucan.</text>
        <dbReference type="EC" id="2.4.1.25"/>
    </reaction>
</comment>
<dbReference type="Proteomes" id="UP000583127">
    <property type="component" value="Unassembled WGS sequence"/>
</dbReference>
<name>A0A7X9X605_9BURK</name>
<dbReference type="Pfam" id="PF02446">
    <property type="entry name" value="Glyco_hydro_77"/>
    <property type="match status" value="1"/>
</dbReference>
<evidence type="ECO:0000256" key="5">
    <source>
        <dbReference type="ARBA" id="ARBA00022676"/>
    </source>
</evidence>
<evidence type="ECO:0000256" key="6">
    <source>
        <dbReference type="ARBA" id="ARBA00022679"/>
    </source>
</evidence>
<keyword evidence="7 10" id="KW-0119">Carbohydrate metabolism</keyword>
<evidence type="ECO:0000256" key="1">
    <source>
        <dbReference type="ARBA" id="ARBA00000439"/>
    </source>
</evidence>
<gene>
    <name evidence="11" type="primary">malQ</name>
    <name evidence="11" type="ORF">HHL14_12090</name>
</gene>
<keyword evidence="5 10" id="KW-0328">Glycosyltransferase</keyword>
<dbReference type="SUPFAM" id="SSF51445">
    <property type="entry name" value="(Trans)glycosidases"/>
    <property type="match status" value="1"/>
</dbReference>